<keyword evidence="3" id="KW-1185">Reference proteome</keyword>
<proteinExistence type="predicted"/>
<dbReference type="Proteomes" id="UP000272942">
    <property type="component" value="Unassembled WGS sequence"/>
</dbReference>
<evidence type="ECO:0000256" key="1">
    <source>
        <dbReference type="SAM" id="MobiDB-lite"/>
    </source>
</evidence>
<evidence type="ECO:0000313" key="4">
    <source>
        <dbReference type="WBParaSite" id="ECPE_0000181301-mRNA-1"/>
    </source>
</evidence>
<name>A0A183A4C8_9TREM</name>
<sequence length="92" mass="9966">MYSPPIPAREKYRAPSQPKLTKYERRNSVSSVRSSVTGDVRHGSPTVPYKVSAPLVGMRASSESLALGSNQPAGRPTDRPTGWLVGWFVGPV</sequence>
<protein>
    <submittedName>
        <fullName evidence="2 4">Uncharacterized protein</fullName>
    </submittedName>
</protein>
<evidence type="ECO:0000313" key="3">
    <source>
        <dbReference type="Proteomes" id="UP000272942"/>
    </source>
</evidence>
<gene>
    <name evidence="2" type="ORF">ECPE_LOCUS1813</name>
</gene>
<dbReference type="AlphaFoldDB" id="A0A183A4C8"/>
<accession>A0A183A4C8</accession>
<dbReference type="WBParaSite" id="ECPE_0000181301-mRNA-1">
    <property type="protein sequence ID" value="ECPE_0000181301-mRNA-1"/>
    <property type="gene ID" value="ECPE_0000181301"/>
</dbReference>
<feature type="region of interest" description="Disordered" evidence="1">
    <location>
        <begin position="1"/>
        <end position="48"/>
    </location>
</feature>
<organism evidence="4">
    <name type="scientific">Echinostoma caproni</name>
    <dbReference type="NCBI Taxonomy" id="27848"/>
    <lineage>
        <taxon>Eukaryota</taxon>
        <taxon>Metazoa</taxon>
        <taxon>Spiralia</taxon>
        <taxon>Lophotrochozoa</taxon>
        <taxon>Platyhelminthes</taxon>
        <taxon>Trematoda</taxon>
        <taxon>Digenea</taxon>
        <taxon>Plagiorchiida</taxon>
        <taxon>Echinostomata</taxon>
        <taxon>Echinostomatoidea</taxon>
        <taxon>Echinostomatidae</taxon>
        <taxon>Echinostoma</taxon>
    </lineage>
</organism>
<evidence type="ECO:0000313" key="2">
    <source>
        <dbReference type="EMBL" id="VDP46865.1"/>
    </source>
</evidence>
<reference evidence="4" key="1">
    <citation type="submission" date="2016-06" db="UniProtKB">
        <authorList>
            <consortium name="WormBaseParasite"/>
        </authorList>
    </citation>
    <scope>IDENTIFICATION</scope>
</reference>
<dbReference type="EMBL" id="UZAN01015906">
    <property type="protein sequence ID" value="VDP46865.1"/>
    <property type="molecule type" value="Genomic_DNA"/>
</dbReference>
<reference evidence="2 3" key="2">
    <citation type="submission" date="2018-11" db="EMBL/GenBank/DDBJ databases">
        <authorList>
            <consortium name="Pathogen Informatics"/>
        </authorList>
    </citation>
    <scope>NUCLEOTIDE SEQUENCE [LARGE SCALE GENOMIC DNA]</scope>
    <source>
        <strain evidence="2 3">Egypt</strain>
    </source>
</reference>